<dbReference type="EMBL" id="KQ983039">
    <property type="protein sequence ID" value="KYQ48061.1"/>
    <property type="molecule type" value="Genomic_DNA"/>
</dbReference>
<name>A0A151WJQ6_9HYME</name>
<dbReference type="Proteomes" id="UP000075809">
    <property type="component" value="Unassembled WGS sequence"/>
</dbReference>
<feature type="region of interest" description="Disordered" evidence="1">
    <location>
        <begin position="110"/>
        <end position="145"/>
    </location>
</feature>
<dbReference type="AlphaFoldDB" id="A0A151WJQ6"/>
<accession>A0A151WJQ6</accession>
<organism evidence="2 3">
    <name type="scientific">Mycetomoellerius zeteki</name>
    <dbReference type="NCBI Taxonomy" id="64791"/>
    <lineage>
        <taxon>Eukaryota</taxon>
        <taxon>Metazoa</taxon>
        <taxon>Ecdysozoa</taxon>
        <taxon>Arthropoda</taxon>
        <taxon>Hexapoda</taxon>
        <taxon>Insecta</taxon>
        <taxon>Pterygota</taxon>
        <taxon>Neoptera</taxon>
        <taxon>Endopterygota</taxon>
        <taxon>Hymenoptera</taxon>
        <taxon>Apocrita</taxon>
        <taxon>Aculeata</taxon>
        <taxon>Formicoidea</taxon>
        <taxon>Formicidae</taxon>
        <taxon>Myrmicinae</taxon>
        <taxon>Mycetomoellerius</taxon>
    </lineage>
</organism>
<protein>
    <submittedName>
        <fullName evidence="2">Uncharacterized protein</fullName>
    </submittedName>
</protein>
<keyword evidence="3" id="KW-1185">Reference proteome</keyword>
<evidence type="ECO:0000313" key="2">
    <source>
        <dbReference type="EMBL" id="KYQ48061.1"/>
    </source>
</evidence>
<proteinExistence type="predicted"/>
<evidence type="ECO:0000256" key="1">
    <source>
        <dbReference type="SAM" id="MobiDB-lite"/>
    </source>
</evidence>
<gene>
    <name evidence="2" type="ORF">ALC60_13021</name>
</gene>
<evidence type="ECO:0000313" key="3">
    <source>
        <dbReference type="Proteomes" id="UP000075809"/>
    </source>
</evidence>
<reference evidence="2 3" key="1">
    <citation type="submission" date="2015-09" db="EMBL/GenBank/DDBJ databases">
        <title>Trachymyrmex zeteki WGS genome.</title>
        <authorList>
            <person name="Nygaard S."/>
            <person name="Hu H."/>
            <person name="Boomsma J."/>
            <person name="Zhang G."/>
        </authorList>
    </citation>
    <scope>NUCLEOTIDE SEQUENCE [LARGE SCALE GENOMIC DNA]</scope>
    <source>
        <strain evidence="2">Tzet28-1</strain>
        <tissue evidence="2">Whole body</tissue>
    </source>
</reference>
<sequence>MTSPPAAMTLCERAVFKSFELIENKLAVSFKALLFPIISLSSSSLKVINYFGVAVNFIVALSTLRVRPSQKHRPSPARINWPRLSGGNNVSPNVVIGFSRSNSRYIRKAPRTSKPFTISRRPPADAQATPSRGRRDEPRQRGALPSVHLSRIASANFRTESSGVYAPCLQVIHHALDRDFV</sequence>